<accession>A0A8X8XMM9</accession>
<evidence type="ECO:0000313" key="1">
    <source>
        <dbReference type="EMBL" id="KAG6416543.1"/>
    </source>
</evidence>
<comment type="caution">
    <text evidence="1">The sequence shown here is derived from an EMBL/GenBank/DDBJ whole genome shotgun (WGS) entry which is preliminary data.</text>
</comment>
<dbReference type="AlphaFoldDB" id="A0A8X8XMM9"/>
<sequence>MLIKICGLAGRFVEAANYLVEIYEENFRSHGSDQKKETEWDVRAPLAVIYEECEGEDDNSESQMDSIRRYASLSLFYPDSDSDASSEGDREGLIEITLDEKRRNCDFEEDNLIEIDLSPER</sequence>
<protein>
    <submittedName>
        <fullName evidence="1">Uncharacterized protein</fullName>
    </submittedName>
</protein>
<organism evidence="1">
    <name type="scientific">Salvia splendens</name>
    <name type="common">Scarlet sage</name>
    <dbReference type="NCBI Taxonomy" id="180675"/>
    <lineage>
        <taxon>Eukaryota</taxon>
        <taxon>Viridiplantae</taxon>
        <taxon>Streptophyta</taxon>
        <taxon>Embryophyta</taxon>
        <taxon>Tracheophyta</taxon>
        <taxon>Spermatophyta</taxon>
        <taxon>Magnoliopsida</taxon>
        <taxon>eudicotyledons</taxon>
        <taxon>Gunneridae</taxon>
        <taxon>Pentapetalae</taxon>
        <taxon>asterids</taxon>
        <taxon>lamiids</taxon>
        <taxon>Lamiales</taxon>
        <taxon>Lamiaceae</taxon>
        <taxon>Nepetoideae</taxon>
        <taxon>Mentheae</taxon>
        <taxon>Salviinae</taxon>
        <taxon>Salvia</taxon>
        <taxon>Salvia subgen. Calosphace</taxon>
        <taxon>core Calosphace</taxon>
    </lineage>
</organism>
<dbReference type="PANTHER" id="PTHR37746:SF1">
    <property type="entry name" value="TRANSMEMBRANE PROTEIN"/>
    <property type="match status" value="1"/>
</dbReference>
<name>A0A8X8XMM9_SALSN</name>
<gene>
    <name evidence="1" type="ORF">SASPL_123975</name>
</gene>
<reference evidence="1" key="2">
    <citation type="submission" date="2020-08" db="EMBL/GenBank/DDBJ databases">
        <title>Plant Genome Project.</title>
        <authorList>
            <person name="Zhang R.-G."/>
        </authorList>
    </citation>
    <scope>NUCLEOTIDE SEQUENCE</scope>
    <source>
        <strain evidence="1">Huo1</strain>
        <tissue evidence="1">Leaf</tissue>
    </source>
</reference>
<reference evidence="1" key="1">
    <citation type="submission" date="2018-01" db="EMBL/GenBank/DDBJ databases">
        <authorList>
            <person name="Mao J.F."/>
        </authorList>
    </citation>
    <scope>NUCLEOTIDE SEQUENCE</scope>
    <source>
        <strain evidence="1">Huo1</strain>
        <tissue evidence="1">Leaf</tissue>
    </source>
</reference>
<dbReference type="EMBL" id="PNBA02000008">
    <property type="protein sequence ID" value="KAG6416543.1"/>
    <property type="molecule type" value="Genomic_DNA"/>
</dbReference>
<keyword evidence="2" id="KW-1185">Reference proteome</keyword>
<dbReference type="Proteomes" id="UP000298416">
    <property type="component" value="Unassembled WGS sequence"/>
</dbReference>
<proteinExistence type="predicted"/>
<dbReference type="PANTHER" id="PTHR37746">
    <property type="entry name" value="TRANSMEMBRANE PROTEIN"/>
    <property type="match status" value="1"/>
</dbReference>
<evidence type="ECO:0000313" key="2">
    <source>
        <dbReference type="Proteomes" id="UP000298416"/>
    </source>
</evidence>